<gene>
    <name evidence="12" type="ORF">VA603_08350</name>
</gene>
<organism evidence="12 13">
    <name type="scientific">Stenotrophomonas capsici</name>
    <dbReference type="NCBI Taxonomy" id="3110230"/>
    <lineage>
        <taxon>Bacteria</taxon>
        <taxon>Pseudomonadati</taxon>
        <taxon>Pseudomonadota</taxon>
        <taxon>Gammaproteobacteria</taxon>
        <taxon>Lysobacterales</taxon>
        <taxon>Lysobacteraceae</taxon>
        <taxon>Stenotrophomonas</taxon>
    </lineage>
</organism>
<keyword evidence="13" id="KW-1185">Reference proteome</keyword>
<evidence type="ECO:0000256" key="7">
    <source>
        <dbReference type="ARBA" id="ARBA00023319"/>
    </source>
</evidence>
<evidence type="ECO:0000256" key="2">
    <source>
        <dbReference type="ARBA" id="ARBA00007399"/>
    </source>
</evidence>
<evidence type="ECO:0000256" key="4">
    <source>
        <dbReference type="ARBA" id="ARBA00022729"/>
    </source>
</evidence>
<evidence type="ECO:0000259" key="11">
    <source>
        <dbReference type="Pfam" id="PF02753"/>
    </source>
</evidence>
<feature type="chain" id="PRO_5047337874" evidence="9">
    <location>
        <begin position="26"/>
        <end position="249"/>
    </location>
</feature>
<dbReference type="InterPro" id="IPR016148">
    <property type="entry name" value="Pili_assmbl_chaperone_C"/>
</dbReference>
<feature type="domain" description="Pili assembly chaperone C-terminal" evidence="11">
    <location>
        <begin position="175"/>
        <end position="238"/>
    </location>
</feature>
<sequence length="249" mass="26301">MNNGIRTLMMFTSVALAMFASQADASVVIAGTRVIFPGQDKEATVQLNNAGQLPALVQAWLDDGDAAASPETINVPFTLTPAMFRLDPGNGQALRLLHTGAALPSDRESLYWLNVLEVPPKVNDDANRLQLAVRTRIKVMYRPAGLPGKAADAHAAVRWELRRQEDGTGYALKASNPTPYYVNYGSISLGTGNGTLDAGGGHVAPGSSKLFPLAASDAAVLARTEVQYSAINDWGSASQGVQPVSAPTR</sequence>
<evidence type="ECO:0000256" key="6">
    <source>
        <dbReference type="ARBA" id="ARBA00023186"/>
    </source>
</evidence>
<accession>A0ABU5V3X0</accession>
<protein>
    <submittedName>
        <fullName evidence="12">Fimbria/pilus periplasmic chaperone</fullName>
    </submittedName>
</protein>
<evidence type="ECO:0000256" key="3">
    <source>
        <dbReference type="ARBA" id="ARBA00022558"/>
    </source>
</evidence>
<dbReference type="SUPFAM" id="SSF49584">
    <property type="entry name" value="Periplasmic chaperone C-domain"/>
    <property type="match status" value="1"/>
</dbReference>
<evidence type="ECO:0000313" key="12">
    <source>
        <dbReference type="EMBL" id="MEA5667538.1"/>
    </source>
</evidence>
<keyword evidence="5" id="KW-0574">Periplasm</keyword>
<evidence type="ECO:0000256" key="8">
    <source>
        <dbReference type="RuleBase" id="RU003918"/>
    </source>
</evidence>
<dbReference type="InterPro" id="IPR008962">
    <property type="entry name" value="PapD-like_sf"/>
</dbReference>
<feature type="domain" description="Pili assembly chaperone N-terminal" evidence="10">
    <location>
        <begin position="26"/>
        <end position="146"/>
    </location>
</feature>
<dbReference type="PROSITE" id="PS00635">
    <property type="entry name" value="PILI_CHAPERONE"/>
    <property type="match status" value="1"/>
</dbReference>
<comment type="subcellular location">
    <subcellularLocation>
        <location evidence="1 8">Periplasm</location>
    </subcellularLocation>
</comment>
<comment type="similarity">
    <text evidence="2 8">Belongs to the periplasmic pilus chaperone family.</text>
</comment>
<dbReference type="InterPro" id="IPR016147">
    <property type="entry name" value="Pili_assmbl_chaperone_N"/>
</dbReference>
<dbReference type="Proteomes" id="UP001301653">
    <property type="component" value="Unassembled WGS sequence"/>
</dbReference>
<evidence type="ECO:0000256" key="5">
    <source>
        <dbReference type="ARBA" id="ARBA00022764"/>
    </source>
</evidence>
<feature type="signal peptide" evidence="9">
    <location>
        <begin position="1"/>
        <end position="25"/>
    </location>
</feature>
<dbReference type="Pfam" id="PF02753">
    <property type="entry name" value="PapD_C"/>
    <property type="match status" value="1"/>
</dbReference>
<dbReference type="Pfam" id="PF00345">
    <property type="entry name" value="PapD_N"/>
    <property type="match status" value="1"/>
</dbReference>
<keyword evidence="4 9" id="KW-0732">Signal</keyword>
<dbReference type="SUPFAM" id="SSF49354">
    <property type="entry name" value="PapD-like"/>
    <property type="match status" value="1"/>
</dbReference>
<keyword evidence="3" id="KW-1029">Fimbrium biogenesis</keyword>
<dbReference type="PANTHER" id="PTHR30251">
    <property type="entry name" value="PILUS ASSEMBLY CHAPERONE"/>
    <property type="match status" value="1"/>
</dbReference>
<dbReference type="EMBL" id="JAYFUH010000087">
    <property type="protein sequence ID" value="MEA5667538.1"/>
    <property type="molecule type" value="Genomic_DNA"/>
</dbReference>
<dbReference type="PRINTS" id="PR00969">
    <property type="entry name" value="CHAPERONPILI"/>
</dbReference>
<evidence type="ECO:0000259" key="10">
    <source>
        <dbReference type="Pfam" id="PF00345"/>
    </source>
</evidence>
<evidence type="ECO:0000313" key="13">
    <source>
        <dbReference type="Proteomes" id="UP001301653"/>
    </source>
</evidence>
<name>A0ABU5V3X0_9GAMM</name>
<dbReference type="InterPro" id="IPR018046">
    <property type="entry name" value="Pili_assmbl_chaperone_CS"/>
</dbReference>
<proteinExistence type="inferred from homology"/>
<dbReference type="InterPro" id="IPR036316">
    <property type="entry name" value="Pili_assmbl_chap_C_dom_sf"/>
</dbReference>
<dbReference type="Gene3D" id="2.60.40.10">
    <property type="entry name" value="Immunoglobulins"/>
    <property type="match status" value="2"/>
</dbReference>
<dbReference type="InterPro" id="IPR013783">
    <property type="entry name" value="Ig-like_fold"/>
</dbReference>
<keyword evidence="6 8" id="KW-0143">Chaperone</keyword>
<evidence type="ECO:0000256" key="9">
    <source>
        <dbReference type="SAM" id="SignalP"/>
    </source>
</evidence>
<dbReference type="InterPro" id="IPR001829">
    <property type="entry name" value="Pili_assmbl_chaperone_bac"/>
</dbReference>
<comment type="caution">
    <text evidence="12">The sequence shown here is derived from an EMBL/GenBank/DDBJ whole genome shotgun (WGS) entry which is preliminary data.</text>
</comment>
<dbReference type="InterPro" id="IPR050643">
    <property type="entry name" value="Periplasmic_pilus_chap"/>
</dbReference>
<reference evidence="12 13" key="1">
    <citation type="submission" date="2023-12" db="EMBL/GenBank/DDBJ databases">
        <title>Stenotrophomonas guangdongensis sp. nov., isolated from wilted pepper plants (Capsicum annuum).</title>
        <authorList>
            <person name="Qiu M."/>
            <person name="Li Y."/>
            <person name="Liu Q."/>
            <person name="Zhang X."/>
            <person name="Huang Y."/>
            <person name="Guo R."/>
            <person name="Hu M."/>
            <person name="Zhou J."/>
            <person name="Zhou X."/>
        </authorList>
    </citation>
    <scope>NUCLEOTIDE SEQUENCE [LARGE SCALE GENOMIC DNA]</scope>
    <source>
        <strain evidence="12 13">MH1</strain>
    </source>
</reference>
<keyword evidence="7" id="KW-0393">Immunoglobulin domain</keyword>
<evidence type="ECO:0000256" key="1">
    <source>
        <dbReference type="ARBA" id="ARBA00004418"/>
    </source>
</evidence>
<dbReference type="PANTHER" id="PTHR30251:SF2">
    <property type="entry name" value="FIMBRIAL CHAPERONE YADV-RELATED"/>
    <property type="match status" value="1"/>
</dbReference>
<dbReference type="RefSeq" id="WP_323438511.1">
    <property type="nucleotide sequence ID" value="NZ_JAYFUH010000087.1"/>
</dbReference>